<accession>A0A7E5V944</accession>
<dbReference type="GO" id="GO:0016787">
    <property type="term" value="F:hydrolase activity"/>
    <property type="evidence" value="ECO:0007669"/>
    <property type="project" value="UniProtKB-KW"/>
</dbReference>
<name>A0A7E5V944_TRINI</name>
<dbReference type="GO" id="GO:0046872">
    <property type="term" value="F:metal ion binding"/>
    <property type="evidence" value="ECO:0007669"/>
    <property type="project" value="UniProtKB-KW"/>
</dbReference>
<keyword evidence="5" id="KW-0479">Metal-binding</keyword>
<evidence type="ECO:0000256" key="4">
    <source>
        <dbReference type="ARBA" id="ARBA00022722"/>
    </source>
</evidence>
<evidence type="ECO:0000256" key="3">
    <source>
        <dbReference type="ARBA" id="ARBA00006958"/>
    </source>
</evidence>
<evidence type="ECO:0000259" key="8">
    <source>
        <dbReference type="Pfam" id="PF13359"/>
    </source>
</evidence>
<dbReference type="Proteomes" id="UP000322000">
    <property type="component" value="Chromosome 3"/>
</dbReference>
<sequence>MNQLLCTLRFYATRSQLLTSGDVIGVHESTACRIIHKVTDAIARLYPQFISMPITEDEQRQAALKFYDIARFPRIIGAIDCTHVRMKSPGGETAEIYRNRKGYFSINMQAICSADLMFNDVVARWHGSAHDSHIWDNCNQRRHFLQGTYRNYCLLGDSGYAQTTFMMTPFATVSSANQSLYNESQIRTRNTIERTFGIWKRRFPIMSRGIQVHLSRIPGIIIATCVLHNIARLQNDPEPPTDPEYSPIFDIDDGLELSMSGSSVRSTLGHQARQVLVEEYFGRL</sequence>
<evidence type="ECO:0000256" key="5">
    <source>
        <dbReference type="ARBA" id="ARBA00022723"/>
    </source>
</evidence>
<proteinExistence type="inferred from homology"/>
<dbReference type="AlphaFoldDB" id="A0A7E5V944"/>
<comment type="cofactor">
    <cofactor evidence="1">
        <name>a divalent metal cation</name>
        <dbReference type="ChEBI" id="CHEBI:60240"/>
    </cofactor>
</comment>
<gene>
    <name evidence="10" type="primary">LOC113491834</name>
</gene>
<reference evidence="10" key="1">
    <citation type="submission" date="2025-08" db="UniProtKB">
        <authorList>
            <consortium name="RefSeq"/>
        </authorList>
    </citation>
    <scope>IDENTIFICATION</scope>
</reference>
<dbReference type="InterPro" id="IPR027806">
    <property type="entry name" value="HARBI1_dom"/>
</dbReference>
<dbReference type="GO" id="GO:0005634">
    <property type="term" value="C:nucleus"/>
    <property type="evidence" value="ECO:0007669"/>
    <property type="project" value="UniProtKB-SubCell"/>
</dbReference>
<comment type="similarity">
    <text evidence="3">Belongs to the HARBI1 family.</text>
</comment>
<dbReference type="KEGG" id="tnl:113491834"/>
<dbReference type="Pfam" id="PF13359">
    <property type="entry name" value="DDE_Tnp_4"/>
    <property type="match status" value="1"/>
</dbReference>
<comment type="subcellular location">
    <subcellularLocation>
        <location evidence="2">Nucleus</location>
    </subcellularLocation>
</comment>
<keyword evidence="9" id="KW-1185">Reference proteome</keyword>
<dbReference type="RefSeq" id="XP_026724807.1">
    <property type="nucleotide sequence ID" value="XM_026869006.1"/>
</dbReference>
<keyword evidence="4" id="KW-0540">Nuclease</keyword>
<protein>
    <submittedName>
        <fullName evidence="10">Nuclease HARBI1</fullName>
    </submittedName>
</protein>
<dbReference type="InParanoid" id="A0A7E5V944"/>
<organism evidence="9 10">
    <name type="scientific">Trichoplusia ni</name>
    <name type="common">Cabbage looper</name>
    <dbReference type="NCBI Taxonomy" id="7111"/>
    <lineage>
        <taxon>Eukaryota</taxon>
        <taxon>Metazoa</taxon>
        <taxon>Ecdysozoa</taxon>
        <taxon>Arthropoda</taxon>
        <taxon>Hexapoda</taxon>
        <taxon>Insecta</taxon>
        <taxon>Pterygota</taxon>
        <taxon>Neoptera</taxon>
        <taxon>Endopterygota</taxon>
        <taxon>Lepidoptera</taxon>
        <taxon>Glossata</taxon>
        <taxon>Ditrysia</taxon>
        <taxon>Noctuoidea</taxon>
        <taxon>Noctuidae</taxon>
        <taxon>Plusiinae</taxon>
        <taxon>Trichoplusia</taxon>
    </lineage>
</organism>
<keyword evidence="7" id="KW-0539">Nucleus</keyword>
<evidence type="ECO:0000256" key="2">
    <source>
        <dbReference type="ARBA" id="ARBA00004123"/>
    </source>
</evidence>
<evidence type="ECO:0000313" key="9">
    <source>
        <dbReference type="Proteomes" id="UP000322000"/>
    </source>
</evidence>
<evidence type="ECO:0000256" key="6">
    <source>
        <dbReference type="ARBA" id="ARBA00022801"/>
    </source>
</evidence>
<dbReference type="PANTHER" id="PTHR22930">
    <property type="match status" value="1"/>
</dbReference>
<dbReference type="GO" id="GO:0004518">
    <property type="term" value="F:nuclease activity"/>
    <property type="evidence" value="ECO:0007669"/>
    <property type="project" value="UniProtKB-KW"/>
</dbReference>
<dbReference type="InterPro" id="IPR045249">
    <property type="entry name" value="HARBI1-like"/>
</dbReference>
<evidence type="ECO:0000313" key="10">
    <source>
        <dbReference type="RefSeq" id="XP_026724807.1"/>
    </source>
</evidence>
<dbReference type="GeneID" id="113491834"/>
<evidence type="ECO:0000256" key="7">
    <source>
        <dbReference type="ARBA" id="ARBA00023242"/>
    </source>
</evidence>
<dbReference type="OrthoDB" id="2430314at2759"/>
<keyword evidence="6" id="KW-0378">Hydrolase</keyword>
<feature type="domain" description="DDE Tnp4" evidence="8">
    <location>
        <begin position="79"/>
        <end position="229"/>
    </location>
</feature>
<evidence type="ECO:0000256" key="1">
    <source>
        <dbReference type="ARBA" id="ARBA00001968"/>
    </source>
</evidence>
<dbReference type="PANTHER" id="PTHR22930:SF289">
    <property type="entry name" value="DDE TNP4 DOMAIN-CONTAINING PROTEIN-RELATED"/>
    <property type="match status" value="1"/>
</dbReference>